<dbReference type="InterPro" id="IPR002018">
    <property type="entry name" value="CarbesteraseB"/>
</dbReference>
<dbReference type="PANTHER" id="PTHR43142">
    <property type="entry name" value="CARBOXYLIC ESTER HYDROLASE"/>
    <property type="match status" value="1"/>
</dbReference>
<name>A0A6G7SJJ8_HOLPA</name>
<evidence type="ECO:0000256" key="6">
    <source>
        <dbReference type="ARBA" id="ARBA00023180"/>
    </source>
</evidence>
<evidence type="ECO:0000313" key="9">
    <source>
        <dbReference type="EMBL" id="QIK02104.1"/>
    </source>
</evidence>
<evidence type="ECO:0000256" key="1">
    <source>
        <dbReference type="ARBA" id="ARBA00005964"/>
    </source>
</evidence>
<keyword evidence="6" id="KW-0325">Glycoprotein</keyword>
<dbReference type="PROSITE" id="PS00122">
    <property type="entry name" value="CARBOXYLESTERASE_B_1"/>
    <property type="match status" value="1"/>
</dbReference>
<comment type="similarity">
    <text evidence="2">Belongs to the 'GDXG' lipolytic enzyme family.</text>
</comment>
<dbReference type="EMBL" id="MN256341">
    <property type="protein sequence ID" value="QIK02104.1"/>
    <property type="molecule type" value="mRNA"/>
</dbReference>
<evidence type="ECO:0000256" key="2">
    <source>
        <dbReference type="ARBA" id="ARBA00010515"/>
    </source>
</evidence>
<dbReference type="SUPFAM" id="SSF53474">
    <property type="entry name" value="alpha/beta-Hydrolases"/>
    <property type="match status" value="1"/>
</dbReference>
<evidence type="ECO:0000256" key="4">
    <source>
        <dbReference type="ARBA" id="ARBA00022801"/>
    </source>
</evidence>
<evidence type="ECO:0000256" key="5">
    <source>
        <dbReference type="ARBA" id="ARBA00023157"/>
    </source>
</evidence>
<keyword evidence="5" id="KW-1015">Disulfide bond</keyword>
<dbReference type="InterPro" id="IPR002168">
    <property type="entry name" value="Lipase_GDXG_HIS_AS"/>
</dbReference>
<dbReference type="PANTHER" id="PTHR43142:SF1">
    <property type="entry name" value="CARBOXYLIC ESTER HYDROLASE"/>
    <property type="match status" value="1"/>
</dbReference>
<dbReference type="Gene3D" id="3.40.50.1820">
    <property type="entry name" value="alpha/beta hydrolase"/>
    <property type="match status" value="1"/>
</dbReference>
<dbReference type="InterPro" id="IPR019826">
    <property type="entry name" value="Carboxylesterase_B_AS"/>
</dbReference>
<evidence type="ECO:0000256" key="7">
    <source>
        <dbReference type="RuleBase" id="RU361235"/>
    </source>
</evidence>
<comment type="similarity">
    <text evidence="1 7">Belongs to the type-B carboxylesterase/lipase family.</text>
</comment>
<feature type="domain" description="Carboxylesterase type B" evidence="8">
    <location>
        <begin position="26"/>
        <end position="542"/>
    </location>
</feature>
<keyword evidence="3" id="KW-0719">Serine esterase</keyword>
<dbReference type="PROSITE" id="PS01173">
    <property type="entry name" value="LIPASE_GDXG_HIS"/>
    <property type="match status" value="1"/>
</dbReference>
<sequence length="554" mass="61821">MYYQLIIASCIFTILYSISIIECQEVLVEISQGILKGKTATNRDGGTFYSFQSIPYGQPPINELRFKAPVAAHGWDGVRDATSDVPSCWQAMGAMLYGQEDCLYLNVYTPELPDEDSALKPVMVWIHGGGFVSGSAQTFIFGPEFLLTKDIVLVALNYRLGLLGFFDLDHPELGVPGNAGLKDQVLALQWVQDNIARFGGDPHEVTIFGESAGAMSVHLHMLSPMSVGLFQKAIAQSGVALSIIFVNRTKNNGEMVAQQLGIQTENWSDMLTSLQQADVQDLIMATQILSIEDDLFATPIVEEPSNVPVFLPSRPIDIIKSGNYRQIQFLTGITDAEGLLAQQASLEATGENLLIEDFTYFVPREFEIAPGSEEEAIVSQKIKEFYYGDTEPTRQDIAPAVDLYTDFVFGFPAYRAILEHLQTSTAEMYFYIFSAETDLNFAKQIEPRLQEFPGAAHGDELGYLFQNVFTPATIEAGGVEDLAWRNMVTLWTNFVSRGNPTPDDYNGFVWQPVSENTFNFLHIGTNVTYSDINPNPKNMQFWYDLYEEYYSNNS</sequence>
<keyword evidence="4 7" id="KW-0378">Hydrolase</keyword>
<organism evidence="9">
    <name type="scientific">Holotrichia parallela</name>
    <name type="common">Dark black chafer beetle</name>
    <name type="synonym">Pedinotrichia parallela</name>
    <dbReference type="NCBI Taxonomy" id="93412"/>
    <lineage>
        <taxon>Eukaryota</taxon>
        <taxon>Metazoa</taxon>
        <taxon>Ecdysozoa</taxon>
        <taxon>Arthropoda</taxon>
        <taxon>Hexapoda</taxon>
        <taxon>Insecta</taxon>
        <taxon>Pterygota</taxon>
        <taxon>Neoptera</taxon>
        <taxon>Endopterygota</taxon>
        <taxon>Coleoptera</taxon>
        <taxon>Polyphaga</taxon>
        <taxon>Scarabaeiformia</taxon>
        <taxon>Scarabaeidae</taxon>
        <taxon>Melolonthinae</taxon>
        <taxon>Holotrichia</taxon>
    </lineage>
</organism>
<dbReference type="Pfam" id="PF00135">
    <property type="entry name" value="COesterase"/>
    <property type="match status" value="1"/>
</dbReference>
<accession>A0A6G7SJJ8</accession>
<proteinExistence type="evidence at transcript level"/>
<dbReference type="PROSITE" id="PS00941">
    <property type="entry name" value="CARBOXYLESTERASE_B_2"/>
    <property type="match status" value="1"/>
</dbReference>
<dbReference type="InterPro" id="IPR019819">
    <property type="entry name" value="Carboxylesterase_B_CS"/>
</dbReference>
<dbReference type="InterPro" id="IPR029058">
    <property type="entry name" value="AB_hydrolase_fold"/>
</dbReference>
<dbReference type="EC" id="3.1.1.-" evidence="7"/>
<dbReference type="GO" id="GO:0052689">
    <property type="term" value="F:carboxylic ester hydrolase activity"/>
    <property type="evidence" value="ECO:0007669"/>
    <property type="project" value="UniProtKB-KW"/>
</dbReference>
<evidence type="ECO:0000259" key="8">
    <source>
        <dbReference type="Pfam" id="PF00135"/>
    </source>
</evidence>
<protein>
    <recommendedName>
        <fullName evidence="7">Carboxylic ester hydrolase</fullName>
        <ecNumber evidence="7">3.1.1.-</ecNumber>
    </recommendedName>
</protein>
<reference evidence="9" key="1">
    <citation type="submission" date="2019-08" db="EMBL/GenBank/DDBJ databases">
        <authorList>
            <person name="Yi J."/>
            <person name="Wang S."/>
            <person name="Xi J."/>
        </authorList>
    </citation>
    <scope>NUCLEOTIDE SEQUENCE</scope>
</reference>
<evidence type="ECO:0000256" key="3">
    <source>
        <dbReference type="ARBA" id="ARBA00022487"/>
    </source>
</evidence>
<dbReference type="AlphaFoldDB" id="A0A6G7SJJ8"/>